<dbReference type="InterPro" id="IPR039420">
    <property type="entry name" value="WalR-like"/>
</dbReference>
<dbReference type="Gene3D" id="1.10.10.10">
    <property type="entry name" value="Winged helix-like DNA-binding domain superfamily/Winged helix DNA-binding domain"/>
    <property type="match status" value="1"/>
</dbReference>
<dbReference type="EMBL" id="CP047170">
    <property type="protein sequence ID" value="QRF69404.1"/>
    <property type="molecule type" value="Genomic_DNA"/>
</dbReference>
<dbReference type="CDD" id="cd17535">
    <property type="entry name" value="REC_NarL-like"/>
    <property type="match status" value="1"/>
</dbReference>
<feature type="modified residue" description="4-aspartylphosphate" evidence="5">
    <location>
        <position position="53"/>
    </location>
</feature>
<dbReference type="InterPro" id="IPR011006">
    <property type="entry name" value="CheY-like_superfamily"/>
</dbReference>
<organism evidence="8 9">
    <name type="scientific">Ponticoccus alexandrii</name>
    <dbReference type="NCBI Taxonomy" id="1943633"/>
    <lineage>
        <taxon>Bacteria</taxon>
        <taxon>Pseudomonadati</taxon>
        <taxon>Pseudomonadota</taxon>
        <taxon>Alphaproteobacteria</taxon>
        <taxon>Rhodobacterales</taxon>
        <taxon>Roseobacteraceae</taxon>
        <taxon>Ponticoccus</taxon>
    </lineage>
</organism>
<reference evidence="8 9" key="1">
    <citation type="submission" date="2019-12" db="EMBL/GenBank/DDBJ databases">
        <title>Complete Genome Sequence of a Quorum-Sensing Bacterium,Rhodobacteraceae bacterium C31, Isolated from a marine microalgae symbiotic bacteria.</title>
        <authorList>
            <person name="Zhang Y."/>
        </authorList>
    </citation>
    <scope>NUCLEOTIDE SEQUENCE [LARGE SCALE GENOMIC DNA]</scope>
    <source>
        <strain evidence="8 9">C31</strain>
        <plasmid evidence="8 9">p-SCP4</plasmid>
    </source>
</reference>
<dbReference type="SUPFAM" id="SSF52172">
    <property type="entry name" value="CheY-like"/>
    <property type="match status" value="1"/>
</dbReference>
<keyword evidence="3" id="KW-0238">DNA-binding</keyword>
<evidence type="ECO:0000256" key="2">
    <source>
        <dbReference type="ARBA" id="ARBA00023015"/>
    </source>
</evidence>
<keyword evidence="2" id="KW-0805">Transcription regulation</keyword>
<keyword evidence="9" id="KW-1185">Reference proteome</keyword>
<dbReference type="PROSITE" id="PS00622">
    <property type="entry name" value="HTH_LUXR_1"/>
    <property type="match status" value="1"/>
</dbReference>
<dbReference type="PANTHER" id="PTHR43214">
    <property type="entry name" value="TWO-COMPONENT RESPONSE REGULATOR"/>
    <property type="match status" value="1"/>
</dbReference>
<dbReference type="Pfam" id="PF00072">
    <property type="entry name" value="Response_reg"/>
    <property type="match status" value="1"/>
</dbReference>
<dbReference type="InterPro" id="IPR036388">
    <property type="entry name" value="WH-like_DNA-bd_sf"/>
</dbReference>
<accession>A0ABX7FHA4</accession>
<dbReference type="Gene3D" id="3.40.50.2300">
    <property type="match status" value="1"/>
</dbReference>
<dbReference type="PRINTS" id="PR00038">
    <property type="entry name" value="HTHLUXR"/>
</dbReference>
<evidence type="ECO:0000313" key="8">
    <source>
        <dbReference type="EMBL" id="QRF69404.1"/>
    </source>
</evidence>
<protein>
    <submittedName>
        <fullName evidence="8">Response regulator</fullName>
    </submittedName>
</protein>
<evidence type="ECO:0000256" key="5">
    <source>
        <dbReference type="PROSITE-ProRule" id="PRU00169"/>
    </source>
</evidence>
<proteinExistence type="predicted"/>
<feature type="domain" description="HTH luxR-type" evidence="6">
    <location>
        <begin position="142"/>
        <end position="207"/>
    </location>
</feature>
<keyword evidence="4" id="KW-0804">Transcription</keyword>
<dbReference type="PANTHER" id="PTHR43214:SF41">
    <property type="entry name" value="NITRATE_NITRITE RESPONSE REGULATOR PROTEIN NARP"/>
    <property type="match status" value="1"/>
</dbReference>
<evidence type="ECO:0000313" key="9">
    <source>
        <dbReference type="Proteomes" id="UP000596387"/>
    </source>
</evidence>
<dbReference type="Proteomes" id="UP000596387">
    <property type="component" value="Plasmid p-SCP4"/>
</dbReference>
<keyword evidence="8" id="KW-0614">Plasmid</keyword>
<sequence>MMRILVVEDIAETRRWLCAIVEEVFADAQLSQAETLRQARVLLEQPQDLALIDLGLPDGSGLDLLRQIRDSGAATICVVTTVLGDDASVVGALSAGAQGYLLKENPASLLAHQLRQIHLGLPALSPSIARRIMEHFSLTGPSAPPTHGLTGRETEVLALISRGLRNAEVARELGLAETTVASYIKAIYAKLGISSRAEASWHATRLGLNRDGRGARRG</sequence>
<geneLocation type="plasmid" evidence="8 9">
    <name>p-SCP4</name>
</geneLocation>
<dbReference type="InterPro" id="IPR000792">
    <property type="entry name" value="Tscrpt_reg_LuxR_C"/>
</dbReference>
<dbReference type="SMART" id="SM00448">
    <property type="entry name" value="REC"/>
    <property type="match status" value="1"/>
</dbReference>
<dbReference type="InterPro" id="IPR001789">
    <property type="entry name" value="Sig_transdc_resp-reg_receiver"/>
</dbReference>
<evidence type="ECO:0000259" key="7">
    <source>
        <dbReference type="PROSITE" id="PS50110"/>
    </source>
</evidence>
<feature type="domain" description="Response regulatory" evidence="7">
    <location>
        <begin position="3"/>
        <end position="118"/>
    </location>
</feature>
<dbReference type="Pfam" id="PF00196">
    <property type="entry name" value="GerE"/>
    <property type="match status" value="1"/>
</dbReference>
<keyword evidence="1 5" id="KW-0597">Phosphoprotein</keyword>
<gene>
    <name evidence="8" type="ORF">GQA70_23655</name>
</gene>
<name>A0ABX7FHA4_9RHOB</name>
<evidence type="ECO:0000256" key="4">
    <source>
        <dbReference type="ARBA" id="ARBA00023163"/>
    </source>
</evidence>
<dbReference type="PROSITE" id="PS50110">
    <property type="entry name" value="RESPONSE_REGULATORY"/>
    <property type="match status" value="1"/>
</dbReference>
<dbReference type="SMART" id="SM00421">
    <property type="entry name" value="HTH_LUXR"/>
    <property type="match status" value="1"/>
</dbReference>
<dbReference type="CDD" id="cd06170">
    <property type="entry name" value="LuxR_C_like"/>
    <property type="match status" value="1"/>
</dbReference>
<evidence type="ECO:0000259" key="6">
    <source>
        <dbReference type="PROSITE" id="PS50043"/>
    </source>
</evidence>
<dbReference type="PROSITE" id="PS50043">
    <property type="entry name" value="HTH_LUXR_2"/>
    <property type="match status" value="1"/>
</dbReference>
<evidence type="ECO:0000256" key="1">
    <source>
        <dbReference type="ARBA" id="ARBA00022553"/>
    </source>
</evidence>
<evidence type="ECO:0000256" key="3">
    <source>
        <dbReference type="ARBA" id="ARBA00023125"/>
    </source>
</evidence>
<dbReference type="InterPro" id="IPR058245">
    <property type="entry name" value="NreC/VraR/RcsB-like_REC"/>
</dbReference>